<dbReference type="AlphaFoldDB" id="A0A392SQP5"/>
<proteinExistence type="predicted"/>
<evidence type="ECO:0000313" key="2">
    <source>
        <dbReference type="Proteomes" id="UP000265520"/>
    </source>
</evidence>
<organism evidence="1 2">
    <name type="scientific">Trifolium medium</name>
    <dbReference type="NCBI Taxonomy" id="97028"/>
    <lineage>
        <taxon>Eukaryota</taxon>
        <taxon>Viridiplantae</taxon>
        <taxon>Streptophyta</taxon>
        <taxon>Embryophyta</taxon>
        <taxon>Tracheophyta</taxon>
        <taxon>Spermatophyta</taxon>
        <taxon>Magnoliopsida</taxon>
        <taxon>eudicotyledons</taxon>
        <taxon>Gunneridae</taxon>
        <taxon>Pentapetalae</taxon>
        <taxon>rosids</taxon>
        <taxon>fabids</taxon>
        <taxon>Fabales</taxon>
        <taxon>Fabaceae</taxon>
        <taxon>Papilionoideae</taxon>
        <taxon>50 kb inversion clade</taxon>
        <taxon>NPAAA clade</taxon>
        <taxon>Hologalegina</taxon>
        <taxon>IRL clade</taxon>
        <taxon>Trifolieae</taxon>
        <taxon>Trifolium</taxon>
    </lineage>
</organism>
<reference evidence="1 2" key="1">
    <citation type="journal article" date="2018" name="Front. Plant Sci.">
        <title>Red Clover (Trifolium pratense) and Zigzag Clover (T. medium) - A Picture of Genomic Similarities and Differences.</title>
        <authorList>
            <person name="Dluhosova J."/>
            <person name="Istvanek J."/>
            <person name="Nedelnik J."/>
            <person name="Repkova J."/>
        </authorList>
    </citation>
    <scope>NUCLEOTIDE SEQUENCE [LARGE SCALE GENOMIC DNA]</scope>
    <source>
        <strain evidence="2">cv. 10/8</strain>
        <tissue evidence="1">Leaf</tissue>
    </source>
</reference>
<keyword evidence="2" id="KW-1185">Reference proteome</keyword>
<feature type="non-terminal residue" evidence="1">
    <location>
        <position position="1"/>
    </location>
</feature>
<accession>A0A392SQP5</accession>
<protein>
    <submittedName>
        <fullName evidence="1">Uncharacterized protein</fullName>
    </submittedName>
</protein>
<dbReference type="Proteomes" id="UP000265520">
    <property type="component" value="Unassembled WGS sequence"/>
</dbReference>
<dbReference type="EMBL" id="LXQA010413488">
    <property type="protein sequence ID" value="MCI50240.1"/>
    <property type="molecule type" value="Genomic_DNA"/>
</dbReference>
<sequence>SKHLLAAAMSSLIVATCPLFV</sequence>
<name>A0A392SQP5_9FABA</name>
<comment type="caution">
    <text evidence="1">The sequence shown here is derived from an EMBL/GenBank/DDBJ whole genome shotgun (WGS) entry which is preliminary data.</text>
</comment>
<evidence type="ECO:0000313" key="1">
    <source>
        <dbReference type="EMBL" id="MCI50240.1"/>
    </source>
</evidence>